<dbReference type="PANTHER" id="PTHR33751:SF9">
    <property type="entry name" value="CYTOCHROME C4"/>
    <property type="match status" value="1"/>
</dbReference>
<protein>
    <recommendedName>
        <fullName evidence="8">Cytochrome c domain-containing protein</fullName>
    </recommendedName>
</protein>
<evidence type="ECO:0000256" key="4">
    <source>
        <dbReference type="ARBA" id="ARBA00022982"/>
    </source>
</evidence>
<dbReference type="OrthoDB" id="9796421at2"/>
<accession>A0A0J8H0A3</accession>
<organism evidence="9 10">
    <name type="scientific">Catenovulum maritimum</name>
    <dbReference type="NCBI Taxonomy" id="1513271"/>
    <lineage>
        <taxon>Bacteria</taxon>
        <taxon>Pseudomonadati</taxon>
        <taxon>Pseudomonadota</taxon>
        <taxon>Gammaproteobacteria</taxon>
        <taxon>Alteromonadales</taxon>
        <taxon>Alteromonadaceae</taxon>
        <taxon>Catenovulum</taxon>
    </lineage>
</organism>
<dbReference type="SUPFAM" id="SSF46626">
    <property type="entry name" value="Cytochrome c"/>
    <property type="match status" value="1"/>
</dbReference>
<proteinExistence type="predicted"/>
<feature type="signal peptide" evidence="7">
    <location>
        <begin position="1"/>
        <end position="19"/>
    </location>
</feature>
<comment type="caution">
    <text evidence="9">The sequence shown here is derived from an EMBL/GenBank/DDBJ whole genome shotgun (WGS) entry which is preliminary data.</text>
</comment>
<evidence type="ECO:0000256" key="2">
    <source>
        <dbReference type="ARBA" id="ARBA00022617"/>
    </source>
</evidence>
<keyword evidence="4" id="KW-0249">Electron transport</keyword>
<keyword evidence="5 6" id="KW-0408">Iron</keyword>
<evidence type="ECO:0000256" key="7">
    <source>
        <dbReference type="SAM" id="SignalP"/>
    </source>
</evidence>
<evidence type="ECO:0000313" key="9">
    <source>
        <dbReference type="EMBL" id="KMT66443.1"/>
    </source>
</evidence>
<dbReference type="Proteomes" id="UP000037600">
    <property type="component" value="Unassembled WGS sequence"/>
</dbReference>
<evidence type="ECO:0000313" key="10">
    <source>
        <dbReference type="Proteomes" id="UP000037600"/>
    </source>
</evidence>
<dbReference type="GO" id="GO:0046872">
    <property type="term" value="F:metal ion binding"/>
    <property type="evidence" value="ECO:0007669"/>
    <property type="project" value="UniProtKB-KW"/>
</dbReference>
<gene>
    <name evidence="9" type="ORF">XM47_02550</name>
</gene>
<name>A0A0J8H0A3_9ALTE</name>
<dbReference type="InterPro" id="IPR009056">
    <property type="entry name" value="Cyt_c-like_dom"/>
</dbReference>
<feature type="chain" id="PRO_5005298904" description="Cytochrome c domain-containing protein" evidence="7">
    <location>
        <begin position="20"/>
        <end position="93"/>
    </location>
</feature>
<keyword evidence="10" id="KW-1185">Reference proteome</keyword>
<dbReference type="GO" id="GO:0020037">
    <property type="term" value="F:heme binding"/>
    <property type="evidence" value="ECO:0007669"/>
    <property type="project" value="InterPro"/>
</dbReference>
<dbReference type="Gene3D" id="1.10.760.10">
    <property type="entry name" value="Cytochrome c-like domain"/>
    <property type="match status" value="1"/>
</dbReference>
<reference evidence="9 10" key="1">
    <citation type="submission" date="2015-04" db="EMBL/GenBank/DDBJ databases">
        <title>Draft Genome Sequence of the Novel Agar-Digesting Marine Bacterium Q1.</title>
        <authorList>
            <person name="Li Y."/>
            <person name="Li D."/>
            <person name="Chen G."/>
            <person name="Du Z."/>
        </authorList>
    </citation>
    <scope>NUCLEOTIDE SEQUENCE [LARGE SCALE GENOMIC DNA]</scope>
    <source>
        <strain evidence="9 10">Q1</strain>
    </source>
</reference>
<dbReference type="STRING" id="1513271.XM47_02550"/>
<evidence type="ECO:0000256" key="3">
    <source>
        <dbReference type="ARBA" id="ARBA00022723"/>
    </source>
</evidence>
<dbReference type="InterPro" id="IPR050597">
    <property type="entry name" value="Cytochrome_c_Oxidase_Subunit"/>
</dbReference>
<evidence type="ECO:0000259" key="8">
    <source>
        <dbReference type="PROSITE" id="PS51007"/>
    </source>
</evidence>
<dbReference type="Pfam" id="PF00034">
    <property type="entry name" value="Cytochrom_C"/>
    <property type="match status" value="1"/>
</dbReference>
<feature type="domain" description="Cytochrome c" evidence="8">
    <location>
        <begin position="9"/>
        <end position="93"/>
    </location>
</feature>
<keyword evidence="1" id="KW-0813">Transport</keyword>
<evidence type="ECO:0000256" key="6">
    <source>
        <dbReference type="PROSITE-ProRule" id="PRU00433"/>
    </source>
</evidence>
<dbReference type="GO" id="GO:0009055">
    <property type="term" value="F:electron transfer activity"/>
    <property type="evidence" value="ECO:0007669"/>
    <property type="project" value="InterPro"/>
</dbReference>
<evidence type="ECO:0000256" key="1">
    <source>
        <dbReference type="ARBA" id="ARBA00022448"/>
    </source>
</evidence>
<evidence type="ECO:0000256" key="5">
    <source>
        <dbReference type="ARBA" id="ARBA00023004"/>
    </source>
</evidence>
<dbReference type="InterPro" id="IPR036909">
    <property type="entry name" value="Cyt_c-like_dom_sf"/>
</dbReference>
<dbReference type="EMBL" id="LAZL01000003">
    <property type="protein sequence ID" value="KMT66443.1"/>
    <property type="molecule type" value="Genomic_DNA"/>
</dbReference>
<dbReference type="RefSeq" id="WP_048689241.1">
    <property type="nucleotide sequence ID" value="NZ_KQ130483.1"/>
</dbReference>
<dbReference type="PROSITE" id="PS51007">
    <property type="entry name" value="CYTC"/>
    <property type="match status" value="1"/>
</dbReference>
<sequence length="93" mass="10023">MFKKLLLAASALVSINAFAQPPQAALCAGCHGQNGISAIPMYPNLAGQKKQYLEDQLKKFKSGERPNAIMKGMVASLSDADMKALAEYYANMK</sequence>
<dbReference type="AlphaFoldDB" id="A0A0J8H0A3"/>
<keyword evidence="2 6" id="KW-0349">Heme</keyword>
<dbReference type="PANTHER" id="PTHR33751">
    <property type="entry name" value="CBB3-TYPE CYTOCHROME C OXIDASE SUBUNIT FIXP"/>
    <property type="match status" value="1"/>
</dbReference>
<keyword evidence="7" id="KW-0732">Signal</keyword>
<keyword evidence="3 6" id="KW-0479">Metal-binding</keyword>